<dbReference type="Proteomes" id="UP000317429">
    <property type="component" value="Chromosome"/>
</dbReference>
<protein>
    <submittedName>
        <fullName evidence="4">Hemolysin, chromosomal</fullName>
    </submittedName>
</protein>
<feature type="region of interest" description="Disordered" evidence="3">
    <location>
        <begin position="1108"/>
        <end position="1133"/>
    </location>
</feature>
<dbReference type="NCBIfam" id="NF041518">
    <property type="entry name" value="choice_anch_Q"/>
    <property type="match status" value="1"/>
</dbReference>
<dbReference type="SMART" id="SM00710">
    <property type="entry name" value="PbH1"/>
    <property type="match status" value="4"/>
</dbReference>
<dbReference type="InterPro" id="IPR011050">
    <property type="entry name" value="Pectin_lyase_fold/virulence"/>
</dbReference>
<reference evidence="4 5" key="1">
    <citation type="submission" date="2019-02" db="EMBL/GenBank/DDBJ databases">
        <title>Deep-cultivation of Planctomycetes and their phenomic and genomic characterization uncovers novel biology.</title>
        <authorList>
            <person name="Wiegand S."/>
            <person name="Jogler M."/>
            <person name="Boedeker C."/>
            <person name="Pinto D."/>
            <person name="Vollmers J."/>
            <person name="Rivas-Marin E."/>
            <person name="Kohn T."/>
            <person name="Peeters S.H."/>
            <person name="Heuer A."/>
            <person name="Rast P."/>
            <person name="Oberbeckmann S."/>
            <person name="Bunk B."/>
            <person name="Jeske O."/>
            <person name="Meyerdierks A."/>
            <person name="Storesund J.E."/>
            <person name="Kallscheuer N."/>
            <person name="Luecker S."/>
            <person name="Lage O.M."/>
            <person name="Pohl T."/>
            <person name="Merkel B.J."/>
            <person name="Hornburger P."/>
            <person name="Mueller R.-W."/>
            <person name="Bruemmer F."/>
            <person name="Labrenz M."/>
            <person name="Spormann A.M."/>
            <person name="Op den Camp H."/>
            <person name="Overmann J."/>
            <person name="Amann R."/>
            <person name="Jetten M.S.M."/>
            <person name="Mascher T."/>
            <person name="Medema M.H."/>
            <person name="Devos D.P."/>
            <person name="Kaster A.-K."/>
            <person name="Ovreas L."/>
            <person name="Rohde M."/>
            <person name="Galperin M.Y."/>
            <person name="Jogler C."/>
        </authorList>
    </citation>
    <scope>NUCLEOTIDE SEQUENCE [LARGE SCALE GENOMIC DNA]</scope>
    <source>
        <strain evidence="4 5">Pla175</strain>
    </source>
</reference>
<organism evidence="4 5">
    <name type="scientific">Pirellulimonas nuda</name>
    <dbReference type="NCBI Taxonomy" id="2528009"/>
    <lineage>
        <taxon>Bacteria</taxon>
        <taxon>Pseudomonadati</taxon>
        <taxon>Planctomycetota</taxon>
        <taxon>Planctomycetia</taxon>
        <taxon>Pirellulales</taxon>
        <taxon>Lacipirellulaceae</taxon>
        <taxon>Pirellulimonas</taxon>
    </lineage>
</organism>
<dbReference type="PROSITE" id="PS00330">
    <property type="entry name" value="HEMOLYSIN_CALCIUM"/>
    <property type="match status" value="2"/>
</dbReference>
<dbReference type="EMBL" id="CP036291">
    <property type="protein sequence ID" value="QDU90903.1"/>
    <property type="molecule type" value="Genomic_DNA"/>
</dbReference>
<accession>A0A518DHF1</accession>
<keyword evidence="2" id="KW-0964">Secreted</keyword>
<sequence length="1133" mass="118551">MLATDTYVVTLATDVTDPNDGQLTLREAISLAGADGSGDQDRIEFDPSLRGQTITVSQELYVASDVTIVGLGMGETIISGGGQSRVFHTYAYGVTLSHLTIADGYTTGYGAGIWAVGSLTLAGVEIRGGKALDFAGAIYSHQGDLNIQGSYIHDNEAQRAGAIHKRTQGTEVTRIEGTTISNNRAKDLSGAGNNVFGALVYEGWSAAGTSHTIVNSTISGNTASQIAAIAARGNMPLLILNSTITENQASYVVSGIHNLNQAASITIQNSIILGNPDGHYSSDVWGAITAESSNNLFGYAEYLTSAQLEPEKHNDRGIHTHAAAGLAPLGDYGGPTQTYALIAESPAIDSGSNLAAAGLYFDQRAGKGESYVDRIAGGAVDIGAYEYGSQYIRLGPPIIVNDGFDLSYSAESWIASNESGASVVVWQGVGPEGPGVYRQQLHPGVSQASPPRLVDLGQDGSAAVSPRVAMDGEGRFVVTWRVASGVDAGIWLRRYAADGSPIDPLPIRVNDNLASPFTPTIVANEAGRVVVVWKTEEGDLYFRRYSTSGLVLDSSPRAAVSGDGSDVWSAGSGRTAAIAADGAFWIAYSRKTGESVESTRTLVRRFSPAGVQEYESTLSEGGSEFGDGESAGFGLIRDIVAGHDGGVLVSWLRLATTFQDPDGPDYQEKLYVTRVDALGSIGDSTLVVVGEGTDGWVETEVGIYWQVREIQISQPSLSVDSYGRFGVAWEHFADHAIVGEEFTLDEYGNVAPWVEGDQVDEYLSFGVRAAWFEPDGDRINQRADVLATSDPSVWEHRVPTMAASASGEFVITTRVGVQLQARKITLPQYATIDTSGGLLFDNRLLQRPTTVIGSRLIQGKRFVTLNGELTPYLTSQVSALEVVGGPNSERIDLRQVTASTFPGLTGSSIEVHAGAGDDTVIASPLGGTYFGDGNDDHLLGGDGEDAFHGGDGDDLLLGGGGDDTLVGGEGNDVLLGGDGNDELYGGLGDDDLDGDTGDNVLWGEAGNDRLASRGVGSQVLVGGVGADVFVVDGAGGGTLAIEDESDGVGEEDGFATLDFSALSVAVALDLGAATLSIGGVAATISGRFERVIGTEQNDQLAGDQHANVIDGRGGGRCPHRQRRRGPTIRRPGQ</sequence>
<dbReference type="InterPro" id="IPR059226">
    <property type="entry name" value="Choice_anch_Q_dom"/>
</dbReference>
<dbReference type="Gene3D" id="2.150.10.10">
    <property type="entry name" value="Serralysin-like metalloprotease, C-terminal"/>
    <property type="match status" value="3"/>
</dbReference>
<dbReference type="GO" id="GO:0005509">
    <property type="term" value="F:calcium ion binding"/>
    <property type="evidence" value="ECO:0007669"/>
    <property type="project" value="InterPro"/>
</dbReference>
<evidence type="ECO:0000313" key="4">
    <source>
        <dbReference type="EMBL" id="QDU90903.1"/>
    </source>
</evidence>
<name>A0A518DHF1_9BACT</name>
<dbReference type="InterPro" id="IPR050557">
    <property type="entry name" value="RTX_toxin/Mannuronan_C5-epim"/>
</dbReference>
<dbReference type="InterPro" id="IPR018511">
    <property type="entry name" value="Hemolysin-typ_Ca-bd_CS"/>
</dbReference>
<evidence type="ECO:0000256" key="3">
    <source>
        <dbReference type="SAM" id="MobiDB-lite"/>
    </source>
</evidence>
<evidence type="ECO:0000256" key="2">
    <source>
        <dbReference type="ARBA" id="ARBA00022525"/>
    </source>
</evidence>
<evidence type="ECO:0000256" key="1">
    <source>
        <dbReference type="ARBA" id="ARBA00004613"/>
    </source>
</evidence>
<dbReference type="InterPro" id="IPR011049">
    <property type="entry name" value="Serralysin-like_metalloprot_C"/>
</dbReference>
<proteinExistence type="predicted"/>
<gene>
    <name evidence="4" type="primary">hlyA_2</name>
    <name evidence="4" type="ORF">Pla175_43160</name>
</gene>
<dbReference type="OrthoDB" id="292920at2"/>
<dbReference type="KEGG" id="pnd:Pla175_43160"/>
<dbReference type="PANTHER" id="PTHR38340">
    <property type="entry name" value="S-LAYER PROTEIN"/>
    <property type="match status" value="1"/>
</dbReference>
<evidence type="ECO:0000313" key="5">
    <source>
        <dbReference type="Proteomes" id="UP000317429"/>
    </source>
</evidence>
<dbReference type="PANTHER" id="PTHR38340:SF1">
    <property type="entry name" value="S-LAYER PROTEIN"/>
    <property type="match status" value="1"/>
</dbReference>
<dbReference type="SUPFAM" id="SSF51126">
    <property type="entry name" value="Pectin lyase-like"/>
    <property type="match status" value="1"/>
</dbReference>
<dbReference type="AlphaFoldDB" id="A0A518DHF1"/>
<keyword evidence="5" id="KW-1185">Reference proteome</keyword>
<dbReference type="Pfam" id="PF00353">
    <property type="entry name" value="HemolysinCabind"/>
    <property type="match status" value="2"/>
</dbReference>
<dbReference type="SUPFAM" id="SSF51120">
    <property type="entry name" value="beta-Roll"/>
    <property type="match status" value="1"/>
</dbReference>
<dbReference type="InterPro" id="IPR001343">
    <property type="entry name" value="Hemolysn_Ca-bd"/>
</dbReference>
<dbReference type="PRINTS" id="PR00313">
    <property type="entry name" value="CABNDNGRPT"/>
</dbReference>
<dbReference type="InterPro" id="IPR006626">
    <property type="entry name" value="PbH1"/>
</dbReference>
<feature type="compositionally biased region" description="Basic residues" evidence="3">
    <location>
        <begin position="1117"/>
        <end position="1133"/>
    </location>
</feature>
<comment type="subcellular location">
    <subcellularLocation>
        <location evidence="1">Secreted</location>
    </subcellularLocation>
</comment>
<dbReference type="GO" id="GO:0005576">
    <property type="term" value="C:extracellular region"/>
    <property type="evidence" value="ECO:0007669"/>
    <property type="project" value="UniProtKB-SubCell"/>
</dbReference>